<organism evidence="2 3">
    <name type="scientific">Symbiodinium pilosum</name>
    <name type="common">Dinoflagellate</name>
    <dbReference type="NCBI Taxonomy" id="2952"/>
    <lineage>
        <taxon>Eukaryota</taxon>
        <taxon>Sar</taxon>
        <taxon>Alveolata</taxon>
        <taxon>Dinophyceae</taxon>
        <taxon>Suessiales</taxon>
        <taxon>Symbiodiniaceae</taxon>
        <taxon>Symbiodinium</taxon>
    </lineage>
</organism>
<evidence type="ECO:0000313" key="3">
    <source>
        <dbReference type="Proteomes" id="UP000649617"/>
    </source>
</evidence>
<dbReference type="EMBL" id="CAJNIZ010033113">
    <property type="protein sequence ID" value="CAE7542473.1"/>
    <property type="molecule type" value="Genomic_DNA"/>
</dbReference>
<feature type="compositionally biased region" description="Low complexity" evidence="1">
    <location>
        <begin position="411"/>
        <end position="434"/>
    </location>
</feature>
<accession>A0A812TXR1</accession>
<keyword evidence="3" id="KW-1185">Reference proteome</keyword>
<protein>
    <submittedName>
        <fullName evidence="2">Uncharacterized protein</fullName>
    </submittedName>
</protein>
<sequence>MDAIEALIGSLGNLPEAADPPTLMRHAEASVKVITAVSGSLEKKGATLGDIMRFFDLVMKFQPNTTDQRLTHQRIATLRELCEAAAIQIRKQGVGATGTKALGLLCSTAPFHILALALAGLLGVPQLASLLKASSSSPNMAVTVEGEWLIKLERGWWMVGEQKYQGSTDKPFRYMFGKTEFQVDFHNEMEGTSTNLSTGKARALCFVPKGQSPPCDEGEEQQTQVAEASGATVDRPMQATKADSNLPTCYYLATATTTQTYEGEYQWMIELEKGWSAWMPGNEPFDGNTDQTLRYTLGRYDFEVHFEDDSRGTQTNLTTGKVRRIQRLRKGESVPAWEGTGIRRRPATGTAADLAAAPSDSAAMVAQSDRAVRRGAAYPAGGAPVKTQKFALRTSKPASAARPQVSEAAHKATAAPPRAPVATSTASSAPGAVPRFMRPLKSKA</sequence>
<dbReference type="AlphaFoldDB" id="A0A812TXR1"/>
<comment type="caution">
    <text evidence="2">The sequence shown here is derived from an EMBL/GenBank/DDBJ whole genome shotgun (WGS) entry which is preliminary data.</text>
</comment>
<gene>
    <name evidence="2" type="ORF">SPIL2461_LOCUS14366</name>
</gene>
<evidence type="ECO:0000256" key="1">
    <source>
        <dbReference type="SAM" id="MobiDB-lite"/>
    </source>
</evidence>
<evidence type="ECO:0000313" key="2">
    <source>
        <dbReference type="EMBL" id="CAE7542473.1"/>
    </source>
</evidence>
<proteinExistence type="predicted"/>
<dbReference type="Proteomes" id="UP000649617">
    <property type="component" value="Unassembled WGS sequence"/>
</dbReference>
<feature type="region of interest" description="Disordered" evidence="1">
    <location>
        <begin position="393"/>
        <end position="444"/>
    </location>
</feature>
<name>A0A812TXR1_SYMPI</name>
<reference evidence="2" key="1">
    <citation type="submission" date="2021-02" db="EMBL/GenBank/DDBJ databases">
        <authorList>
            <person name="Dougan E. K."/>
            <person name="Rhodes N."/>
            <person name="Thang M."/>
            <person name="Chan C."/>
        </authorList>
    </citation>
    <scope>NUCLEOTIDE SEQUENCE</scope>
</reference>